<dbReference type="PROSITE" id="PS51671">
    <property type="entry name" value="ACT"/>
    <property type="match status" value="1"/>
</dbReference>
<keyword evidence="3" id="KW-1185">Reference proteome</keyword>
<feature type="domain" description="ACT" evidence="1">
    <location>
        <begin position="4"/>
        <end position="80"/>
    </location>
</feature>
<reference evidence="2 3" key="1">
    <citation type="journal article" date="2013" name="PLoS ONE">
        <title>Identification and characterization of three novel lipases belonging to families II and V from Anaerovibrio lipolyticus 5ST.</title>
        <authorList>
            <person name="Prive F."/>
            <person name="Kaderbhai N.N."/>
            <person name="Girdwood S."/>
            <person name="Worgan H.J."/>
            <person name="Pinloche E."/>
            <person name="Scollan N.D."/>
            <person name="Huws S.A."/>
            <person name="Newbold C.J."/>
        </authorList>
    </citation>
    <scope>NUCLEOTIDE SEQUENCE [LARGE SCALE GENOMIC DNA]</scope>
    <source>
        <strain evidence="2 3">5S</strain>
    </source>
</reference>
<accession>A0A0B2JPV9</accession>
<sequence length="136" mass="15023">MLQQISLFTENKQGGLVKITSVLAKSHINIYTMLANDSAEFGIIRLIVDRPDEAIKALKEAGYQCRLDKVIAVTMEDVPGYLDKILSAVDGANIDICYLYISFDRSTGKPVAVFKTNEPETATFLLGKGFNLVETF</sequence>
<dbReference type="RefSeq" id="WP_039211377.1">
    <property type="nucleotide sequence ID" value="NZ_CAMKSO010000025.1"/>
</dbReference>
<dbReference type="AlphaFoldDB" id="A0A0B2JPV9"/>
<dbReference type="Proteomes" id="UP000030993">
    <property type="component" value="Unassembled WGS sequence"/>
</dbReference>
<gene>
    <name evidence="2" type="ORF">NZ47_12285</name>
</gene>
<dbReference type="PANTHER" id="PTHR40099:SF1">
    <property type="entry name" value="ACETOLACTATE SYNTHASE, SMALL SUBUNIT"/>
    <property type="match status" value="1"/>
</dbReference>
<dbReference type="InterPro" id="IPR045739">
    <property type="entry name" value="ACT_dom_pair"/>
</dbReference>
<proteinExistence type="predicted"/>
<organism evidence="2 3">
    <name type="scientific">Anaerovibrio lipolyticus</name>
    <dbReference type="NCBI Taxonomy" id="82374"/>
    <lineage>
        <taxon>Bacteria</taxon>
        <taxon>Bacillati</taxon>
        <taxon>Bacillota</taxon>
        <taxon>Negativicutes</taxon>
        <taxon>Selenomonadales</taxon>
        <taxon>Selenomonadaceae</taxon>
        <taxon>Anaerovibrio</taxon>
    </lineage>
</organism>
<dbReference type="PANTHER" id="PTHR40099">
    <property type="entry name" value="ACETOLACTATE SYNTHASE, SMALL SUBUNIT"/>
    <property type="match status" value="1"/>
</dbReference>
<dbReference type="EMBL" id="JSCE01000227">
    <property type="protein sequence ID" value="KHM50435.1"/>
    <property type="molecule type" value="Genomic_DNA"/>
</dbReference>
<protein>
    <submittedName>
        <fullName evidence="2">Amino acid-binding protein</fullName>
    </submittedName>
</protein>
<evidence type="ECO:0000259" key="1">
    <source>
        <dbReference type="PROSITE" id="PS51671"/>
    </source>
</evidence>
<dbReference type="Gene3D" id="3.30.2130.10">
    <property type="entry name" value="VC0802-like"/>
    <property type="match status" value="1"/>
</dbReference>
<evidence type="ECO:0000313" key="3">
    <source>
        <dbReference type="Proteomes" id="UP000030993"/>
    </source>
</evidence>
<name>A0A0B2JPV9_9FIRM</name>
<dbReference type="SUPFAM" id="SSF55021">
    <property type="entry name" value="ACT-like"/>
    <property type="match status" value="2"/>
</dbReference>
<dbReference type="STRING" id="82374.NZ47_12285"/>
<comment type="caution">
    <text evidence="2">The sequence shown here is derived from an EMBL/GenBank/DDBJ whole genome shotgun (WGS) entry which is preliminary data.</text>
</comment>
<dbReference type="eggNOG" id="COG4747">
    <property type="taxonomic scope" value="Bacteria"/>
</dbReference>
<dbReference type="InterPro" id="IPR045865">
    <property type="entry name" value="ACT-like_dom_sf"/>
</dbReference>
<dbReference type="Pfam" id="PF19571">
    <property type="entry name" value="ACT_8"/>
    <property type="match status" value="1"/>
</dbReference>
<evidence type="ECO:0000313" key="2">
    <source>
        <dbReference type="EMBL" id="KHM50435.1"/>
    </source>
</evidence>
<dbReference type="InterPro" id="IPR002912">
    <property type="entry name" value="ACT_dom"/>
</dbReference>